<keyword evidence="2" id="KW-1185">Reference proteome</keyword>
<accession>A0A5C1K7I5</accession>
<reference evidence="1" key="1">
    <citation type="submission" date="2019-06" db="EMBL/GenBank/DDBJ databases">
        <title>Complete genome sequence of Klebsiella pneumonaie chi-like phage Soft.</title>
        <authorList>
            <person name="Michalik J.A."/>
            <person name="Kohler B."/>
            <person name="Liu M."/>
            <person name="Gill J."/>
        </authorList>
    </citation>
    <scope>NUCLEOTIDE SEQUENCE [LARGE SCALE GENOMIC DNA]</scope>
</reference>
<sequence>MGGVNMEFKVVEKNNAHAVHCITWSRERAQEWIERYGDSGIFTDKTLRRDSFCIIECKGESKS</sequence>
<evidence type="ECO:0000313" key="1">
    <source>
        <dbReference type="EMBL" id="QEM42128.1"/>
    </source>
</evidence>
<protein>
    <submittedName>
        <fullName evidence="1">Uncharacterized protein</fullName>
    </submittedName>
</protein>
<dbReference type="EMBL" id="MN106244">
    <property type="protein sequence ID" value="QEM42128.1"/>
    <property type="molecule type" value="Genomic_DNA"/>
</dbReference>
<organism evidence="1 2">
    <name type="scientific">Klebsiella phage Soft</name>
    <dbReference type="NCBI Taxonomy" id="2601626"/>
    <lineage>
        <taxon>Viruses</taxon>
        <taxon>Duplodnaviria</taxon>
        <taxon>Heunggongvirae</taxon>
        <taxon>Uroviricota</taxon>
        <taxon>Caudoviricetes</taxon>
        <taxon>Casjensviridae</taxon>
        <taxon>Yonseivirus</taxon>
        <taxon>Yonseivirus soft</taxon>
    </lineage>
</organism>
<name>A0A5C1K7I5_9CAUD</name>
<proteinExistence type="predicted"/>
<gene>
    <name evidence="1" type="ORF">CPTSoftv3_010</name>
</gene>
<dbReference type="Proteomes" id="UP000324815">
    <property type="component" value="Segment"/>
</dbReference>
<evidence type="ECO:0000313" key="2">
    <source>
        <dbReference type="Proteomes" id="UP000324815"/>
    </source>
</evidence>